<dbReference type="Gene3D" id="2.120.10.30">
    <property type="entry name" value="TolB, C-terminal domain"/>
    <property type="match status" value="1"/>
</dbReference>
<dbReference type="InterPro" id="IPR047153">
    <property type="entry name" value="TRIM45/56/19-like"/>
</dbReference>
<dbReference type="GO" id="GO:0005654">
    <property type="term" value="C:nucleoplasm"/>
    <property type="evidence" value="ECO:0007669"/>
    <property type="project" value="TreeGrafter"/>
</dbReference>
<sequence length="553" mass="61704">MAEGDAGETSDNFDCVPCQMQDIPKNATNWCTTCEEGLCDNCNIHHKANKASRSHTTIAVGKLKSLDPFVSSLKTTCDVHNLPLELFCPNHEAPCCSSCAANSHATCLGITSFQKVTQEANNSNQIDDINAKLDDLLSQVDIMIKNRKDNKTKIIDQAGSHKSKMKELRKNINDHLDILENQLQSKSDNLITLETGAIENVVKRLKVKRHDIDNLKNNILNLKDVGSNAQKYIGGKKAELTIGEENKILASLADTSDMAEVSLEFTVDPMTEETIMKSIDVYMKKETGNSKSKEKVSSCQTIPDETTILQKIFDTSVFDRHATISSIVVLPWEEVIVSAYSRNSIVVFSPLGTMEQTIPLMHAPFGLAYIGCDEIAISVPKTEIILIFTTKSYTKRRQIEVNSQCWGIDFANDMLLVAIRYKGILFLDKIGSMIKRVSMSNSNLTYVHMFMDRYYRAEFTDSSVHCYSSTGKKIWCFSEADALGTRNMCSDSEGNLFVACQDSNRVILISKDGTSSKTVLETREPKAIWFDSKSSVLYVWSLNGDNLSTYRLT</sequence>
<dbReference type="OrthoDB" id="6128852at2759"/>
<dbReference type="PANTHER" id="PTHR25462">
    <property type="entry name" value="BONUS, ISOFORM C-RELATED"/>
    <property type="match status" value="1"/>
</dbReference>
<comment type="caution">
    <text evidence="2">The sequence shown here is derived from an EMBL/GenBank/DDBJ whole genome shotgun (WGS) entry which is preliminary data.</text>
</comment>
<dbReference type="SUPFAM" id="SSF57845">
    <property type="entry name" value="B-box zinc-binding domain"/>
    <property type="match status" value="1"/>
</dbReference>
<dbReference type="SUPFAM" id="SSF101898">
    <property type="entry name" value="NHL repeat"/>
    <property type="match status" value="1"/>
</dbReference>
<dbReference type="InterPro" id="IPR011042">
    <property type="entry name" value="6-blade_b-propeller_TolB-like"/>
</dbReference>
<dbReference type="Gene3D" id="3.30.160.60">
    <property type="entry name" value="Classic Zinc Finger"/>
    <property type="match status" value="1"/>
</dbReference>
<organism evidence="2 3">
    <name type="scientific">Mytilus galloprovincialis</name>
    <name type="common">Mediterranean mussel</name>
    <dbReference type="NCBI Taxonomy" id="29158"/>
    <lineage>
        <taxon>Eukaryota</taxon>
        <taxon>Metazoa</taxon>
        <taxon>Spiralia</taxon>
        <taxon>Lophotrochozoa</taxon>
        <taxon>Mollusca</taxon>
        <taxon>Bivalvia</taxon>
        <taxon>Autobranchia</taxon>
        <taxon>Pteriomorphia</taxon>
        <taxon>Mytilida</taxon>
        <taxon>Mytiloidea</taxon>
        <taxon>Mytilidae</taxon>
        <taxon>Mytilinae</taxon>
        <taxon>Mytilus</taxon>
    </lineage>
</organism>
<accession>A0A8B6EL64</accession>
<protein>
    <recommendedName>
        <fullName evidence="4">B box-type domain-containing protein</fullName>
    </recommendedName>
</protein>
<gene>
    <name evidence="2" type="ORF">MGAL_10B071001</name>
</gene>
<keyword evidence="3" id="KW-1185">Reference proteome</keyword>
<evidence type="ECO:0000313" key="2">
    <source>
        <dbReference type="EMBL" id="VDI35742.1"/>
    </source>
</evidence>
<dbReference type="AlphaFoldDB" id="A0A8B6EL64"/>
<evidence type="ECO:0008006" key="4">
    <source>
        <dbReference type="Google" id="ProtNLM"/>
    </source>
</evidence>
<dbReference type="GO" id="GO:0061630">
    <property type="term" value="F:ubiquitin protein ligase activity"/>
    <property type="evidence" value="ECO:0007669"/>
    <property type="project" value="TreeGrafter"/>
</dbReference>
<feature type="coiled-coil region" evidence="1">
    <location>
        <begin position="126"/>
        <end position="225"/>
    </location>
</feature>
<evidence type="ECO:0000313" key="3">
    <source>
        <dbReference type="Proteomes" id="UP000596742"/>
    </source>
</evidence>
<dbReference type="Proteomes" id="UP000596742">
    <property type="component" value="Unassembled WGS sequence"/>
</dbReference>
<evidence type="ECO:0000256" key="1">
    <source>
        <dbReference type="SAM" id="Coils"/>
    </source>
</evidence>
<dbReference type="PANTHER" id="PTHR25462:SF305">
    <property type="entry name" value="RING-TYPE DOMAIN-CONTAINING PROTEIN"/>
    <property type="match status" value="1"/>
</dbReference>
<dbReference type="EMBL" id="UYJE01005269">
    <property type="protein sequence ID" value="VDI35742.1"/>
    <property type="molecule type" value="Genomic_DNA"/>
</dbReference>
<keyword evidence="1" id="KW-0175">Coiled coil</keyword>
<name>A0A8B6EL64_MYTGA</name>
<reference evidence="2" key="1">
    <citation type="submission" date="2018-11" db="EMBL/GenBank/DDBJ databases">
        <authorList>
            <person name="Alioto T."/>
            <person name="Alioto T."/>
        </authorList>
    </citation>
    <scope>NUCLEOTIDE SEQUENCE</scope>
</reference>
<dbReference type="CDD" id="cd19757">
    <property type="entry name" value="Bbox1"/>
    <property type="match status" value="1"/>
</dbReference>
<proteinExistence type="predicted"/>